<dbReference type="EMBL" id="JACBYF010000002">
    <property type="protein sequence ID" value="NYS46851.1"/>
    <property type="molecule type" value="Genomic_DNA"/>
</dbReference>
<keyword evidence="2" id="KW-1185">Reference proteome</keyword>
<proteinExistence type="predicted"/>
<dbReference type="RefSeq" id="WP_179940110.1">
    <property type="nucleotide sequence ID" value="NZ_JACBYF010000002.1"/>
</dbReference>
<reference evidence="1 2" key="1">
    <citation type="submission" date="2020-07" db="EMBL/GenBank/DDBJ databases">
        <title>MOT database genomes.</title>
        <authorList>
            <person name="Joseph S."/>
            <person name="Aduse-Opoku J."/>
            <person name="Hashim A."/>
            <person name="Wade W."/>
            <person name="Curtis M."/>
        </authorList>
    </citation>
    <scope>NUCLEOTIDE SEQUENCE [LARGE SCALE GENOMIC DNA]</scope>
    <source>
        <strain evidence="1 2">CIP 106318</strain>
    </source>
</reference>
<evidence type="ECO:0000313" key="1">
    <source>
        <dbReference type="EMBL" id="NYS46851.1"/>
    </source>
</evidence>
<dbReference type="Proteomes" id="UP000531840">
    <property type="component" value="Unassembled WGS sequence"/>
</dbReference>
<accession>A0ABX2SXA1</accession>
<evidence type="ECO:0000313" key="2">
    <source>
        <dbReference type="Proteomes" id="UP000531840"/>
    </source>
</evidence>
<organism evidence="1 2">
    <name type="scientific">Gemelliphila palaticanis</name>
    <dbReference type="NCBI Taxonomy" id="81950"/>
    <lineage>
        <taxon>Bacteria</taxon>
        <taxon>Bacillati</taxon>
        <taxon>Bacillota</taxon>
        <taxon>Bacilli</taxon>
        <taxon>Bacillales</taxon>
        <taxon>Gemellaceae</taxon>
        <taxon>Gemelliphila</taxon>
    </lineage>
</organism>
<gene>
    <name evidence="1" type="ORF">HZY85_01400</name>
</gene>
<comment type="caution">
    <text evidence="1">The sequence shown here is derived from an EMBL/GenBank/DDBJ whole genome shotgun (WGS) entry which is preliminary data.</text>
</comment>
<sequence>MSITAIIFIGLAILQFIIDHNKKNQKEDNSSKNSKNKKGVLVENNINSEKIVEENLDFKPIRNEYRKRKIIDREKEIISNTYEISKEKILDDIIYSEILKKPKSKR</sequence>
<protein>
    <submittedName>
        <fullName evidence="1">Uncharacterized protein</fullName>
    </submittedName>
</protein>
<name>A0ABX2SXA1_9BACL</name>